<keyword evidence="4" id="KW-1185">Reference proteome</keyword>
<dbReference type="InterPro" id="IPR021373">
    <property type="entry name" value="DUF2993"/>
</dbReference>
<gene>
    <name evidence="3" type="ORF">AWC30_05555</name>
</gene>
<keyword evidence="2" id="KW-1133">Transmembrane helix</keyword>
<evidence type="ECO:0000256" key="2">
    <source>
        <dbReference type="SAM" id="Phobius"/>
    </source>
</evidence>
<keyword evidence="2" id="KW-0812">Transmembrane</keyword>
<dbReference type="EMBL" id="LQPZ01000013">
    <property type="protein sequence ID" value="ORX07026.1"/>
    <property type="molecule type" value="Genomic_DNA"/>
</dbReference>
<protein>
    <recommendedName>
        <fullName evidence="5">DUF2993 domain-containing protein</fullName>
    </recommendedName>
</protein>
<comment type="caution">
    <text evidence="3">The sequence shown here is derived from an EMBL/GenBank/DDBJ whole genome shotgun (WGS) entry which is preliminary data.</text>
</comment>
<keyword evidence="2" id="KW-0472">Membrane</keyword>
<feature type="compositionally biased region" description="Pro residues" evidence="1">
    <location>
        <begin position="18"/>
        <end position="28"/>
    </location>
</feature>
<evidence type="ECO:0000313" key="3">
    <source>
        <dbReference type="EMBL" id="ORX07026.1"/>
    </source>
</evidence>
<organism evidence="3 4">
    <name type="scientific">Mycolicibacillus trivialis</name>
    <dbReference type="NCBI Taxonomy" id="1798"/>
    <lineage>
        <taxon>Bacteria</taxon>
        <taxon>Bacillati</taxon>
        <taxon>Actinomycetota</taxon>
        <taxon>Actinomycetes</taxon>
        <taxon>Mycobacteriales</taxon>
        <taxon>Mycobacteriaceae</taxon>
        <taxon>Mycolicibacillus</taxon>
    </lineage>
</organism>
<feature type="region of interest" description="Disordered" evidence="1">
    <location>
        <begin position="1"/>
        <end position="46"/>
    </location>
</feature>
<dbReference type="STRING" id="1798.AWC30_05555"/>
<sequence length="297" mass="30900">MNVTGRGGETPTRQITPPRTPGPQPEPATDPDGGQPPAGPPPANGKGLGAKLRGLLTDPVSILLIVVTVIALVAAGVIGAELYARHVANSKVSTAAQCEIQDGVQVSFGVTPPVLWQHFTGRYTNIVIHSDGARVRHAKDMTVDIQISDVDLTPTADAKGTIGTLEAAITWTTTGIKETVESEIPILGGLAVKSVKTNPNDGTVELKGTFSTIVAKPTVTNGGFGLEVVKFDGLGLTLPRESIQSMLDGFTKDLTKDYPLGIKADSVEVTDNGVVARLSTHNAAIPTSTNNPCFADI</sequence>
<evidence type="ECO:0000313" key="4">
    <source>
        <dbReference type="Proteomes" id="UP000193090"/>
    </source>
</evidence>
<reference evidence="3 4" key="1">
    <citation type="submission" date="2016-01" db="EMBL/GenBank/DDBJ databases">
        <title>The new phylogeny of the genus Mycobacterium.</title>
        <authorList>
            <person name="Tarcisio F."/>
            <person name="Conor M."/>
            <person name="Antonella G."/>
            <person name="Elisabetta G."/>
            <person name="Giulia F.S."/>
            <person name="Sara T."/>
            <person name="Anna F."/>
            <person name="Clotilde B."/>
            <person name="Roberto B."/>
            <person name="Veronica D.S."/>
            <person name="Fabio R."/>
            <person name="Monica P."/>
            <person name="Olivier J."/>
            <person name="Enrico T."/>
            <person name="Nicola S."/>
        </authorList>
    </citation>
    <scope>NUCLEOTIDE SEQUENCE [LARGE SCALE GENOMIC DNA]</scope>
    <source>
        <strain evidence="3 4">DSM 44153</strain>
    </source>
</reference>
<feature type="transmembrane region" description="Helical" evidence="2">
    <location>
        <begin position="62"/>
        <end position="84"/>
    </location>
</feature>
<accession>A0A1X2EN58</accession>
<name>A0A1X2EN58_9MYCO</name>
<evidence type="ECO:0000256" key="1">
    <source>
        <dbReference type="SAM" id="MobiDB-lite"/>
    </source>
</evidence>
<evidence type="ECO:0008006" key="5">
    <source>
        <dbReference type="Google" id="ProtNLM"/>
    </source>
</evidence>
<dbReference type="Pfam" id="PF11209">
    <property type="entry name" value="LmeA"/>
    <property type="match status" value="1"/>
</dbReference>
<dbReference type="AlphaFoldDB" id="A0A1X2EN58"/>
<dbReference type="Proteomes" id="UP000193090">
    <property type="component" value="Unassembled WGS sequence"/>
</dbReference>
<proteinExistence type="predicted"/>